<comment type="caution">
    <text evidence="1">The sequence shown here is derived from an EMBL/GenBank/DDBJ whole genome shotgun (WGS) entry which is preliminary data.</text>
</comment>
<reference evidence="2" key="1">
    <citation type="submission" date="2019-02" db="EMBL/GenBank/DDBJ databases">
        <title>Draft genome sequence of Sphaerospermopsis reniformis NIES-1949.</title>
        <authorList>
            <person name="Yamaguchi H."/>
            <person name="Suzuki S."/>
            <person name="Kawachi M."/>
        </authorList>
    </citation>
    <scope>NUCLEOTIDE SEQUENCE [LARGE SCALE GENOMIC DNA]</scope>
    <source>
        <strain evidence="2">NIES-1949</strain>
    </source>
</reference>
<accession>A0A479ZWD8</accession>
<gene>
    <name evidence="1" type="ORF">SR1949_20410</name>
</gene>
<evidence type="ECO:0000313" key="2">
    <source>
        <dbReference type="Proteomes" id="UP000300142"/>
    </source>
</evidence>
<dbReference type="EMBL" id="BJCE01000055">
    <property type="protein sequence ID" value="GCL36935.1"/>
    <property type="molecule type" value="Genomic_DNA"/>
</dbReference>
<sequence>MQRRCDRNRNRSKRRAIYCPVHNCYMDSMSQKYNLFAERPGQLQERGIRRKEALMLIAAKTAVPLEGEWLEAFWCEDCQETKWYHVRKHESVYHLSLAPTELWQQATGVIDPHRNPSVSEFTFKQSRVVGGNNIKDFWINNN</sequence>
<dbReference type="Proteomes" id="UP000300142">
    <property type="component" value="Unassembled WGS sequence"/>
</dbReference>
<name>A0A479ZWD8_9CYAN</name>
<keyword evidence="2" id="KW-1185">Reference proteome</keyword>
<dbReference type="AlphaFoldDB" id="A0A479ZWD8"/>
<evidence type="ECO:0000313" key="1">
    <source>
        <dbReference type="EMBL" id="GCL36935.1"/>
    </source>
</evidence>
<organism evidence="1 2">
    <name type="scientific">Sphaerospermopsis reniformis</name>
    <dbReference type="NCBI Taxonomy" id="531300"/>
    <lineage>
        <taxon>Bacteria</taxon>
        <taxon>Bacillati</taxon>
        <taxon>Cyanobacteriota</taxon>
        <taxon>Cyanophyceae</taxon>
        <taxon>Nostocales</taxon>
        <taxon>Aphanizomenonaceae</taxon>
        <taxon>Sphaerospermopsis</taxon>
    </lineage>
</organism>
<protein>
    <submittedName>
        <fullName evidence="1">Uncharacterized protein</fullName>
    </submittedName>
</protein>
<dbReference type="RefSeq" id="WP_137667306.1">
    <property type="nucleotide sequence ID" value="NZ_BJCE01000055.1"/>
</dbReference>
<proteinExistence type="predicted"/>